<comment type="function">
    <text evidence="10">Acts as component of the peripheral membrane COG complex that is involved in intra-Golgi protein trafficking. COG is located at the cis-Golgi, and regulates tethering of retrograde intra-Golgi vesicles and possibly a number of other membrane trafficking events.</text>
</comment>
<dbReference type="GO" id="GO:0000139">
    <property type="term" value="C:Golgi membrane"/>
    <property type="evidence" value="ECO:0007669"/>
    <property type="project" value="UniProtKB-SubCell"/>
</dbReference>
<name>A0A4T0WZW4_9ASCO</name>
<keyword evidence="4 10" id="KW-0813">Transport</keyword>
<dbReference type="PANTHER" id="PTHR21506">
    <property type="entry name" value="COMPONENT OF OLIGOMERIC GOLGI COMPLEX 6"/>
    <property type="match status" value="1"/>
</dbReference>
<dbReference type="STRING" id="52247.A0A4T0WZW4"/>
<evidence type="ECO:0000256" key="2">
    <source>
        <dbReference type="ARBA" id="ARBA00011023"/>
    </source>
</evidence>
<keyword evidence="6 10" id="KW-0333">Golgi apparatus</keyword>
<evidence type="ECO:0000256" key="5">
    <source>
        <dbReference type="ARBA" id="ARBA00022927"/>
    </source>
</evidence>
<reference evidence="13 14" key="1">
    <citation type="journal article" date="2019" name="Front. Genet.">
        <title>Whole-Genome Sequencing of the Opportunistic Yeast Pathogen Candida inconspicua Uncovers Its Hybrid Origin.</title>
        <authorList>
            <person name="Mixao V."/>
            <person name="Hansen A.P."/>
            <person name="Saus E."/>
            <person name="Boekhout T."/>
            <person name="Lass-Florl C."/>
            <person name="Gabaldon T."/>
        </authorList>
    </citation>
    <scope>NUCLEOTIDE SEQUENCE [LARGE SCALE GENOMIC DNA]</scope>
    <source>
        <strain evidence="13 14">CBS 180</strain>
    </source>
</reference>
<organism evidence="13 14">
    <name type="scientific">Pichia inconspicua</name>
    <dbReference type="NCBI Taxonomy" id="52247"/>
    <lineage>
        <taxon>Eukaryota</taxon>
        <taxon>Fungi</taxon>
        <taxon>Dikarya</taxon>
        <taxon>Ascomycota</taxon>
        <taxon>Saccharomycotina</taxon>
        <taxon>Pichiomycetes</taxon>
        <taxon>Pichiales</taxon>
        <taxon>Pichiaceae</taxon>
        <taxon>Pichia</taxon>
    </lineage>
</organism>
<comment type="function">
    <text evidence="9">Acts as a component of the peripheral membrane COG complex that is involved in intra-Golgi protein trafficking. COG is located at the cis-Golgi, and regulates tethering of retrograde intra-Golgi vesicles and possibly a number of other membrane trafficking events.</text>
</comment>
<feature type="domain" description="Conserved oligomeric complex COG6 N-terminal" evidence="11">
    <location>
        <begin position="156"/>
        <end position="256"/>
    </location>
</feature>
<keyword evidence="7 10" id="KW-0472">Membrane</keyword>
<dbReference type="InterPro" id="IPR048368">
    <property type="entry name" value="COG6_N"/>
</dbReference>
<keyword evidence="14" id="KW-1185">Reference proteome</keyword>
<evidence type="ECO:0000256" key="7">
    <source>
        <dbReference type="ARBA" id="ARBA00023136"/>
    </source>
</evidence>
<comment type="subunit">
    <text evidence="10">Component of the conserved oligomeric Golgi complex.</text>
</comment>
<dbReference type="GO" id="GO:0015031">
    <property type="term" value="P:protein transport"/>
    <property type="evidence" value="ECO:0007669"/>
    <property type="project" value="UniProtKB-KW"/>
</dbReference>
<evidence type="ECO:0000259" key="11">
    <source>
        <dbReference type="Pfam" id="PF06419"/>
    </source>
</evidence>
<dbReference type="OrthoDB" id="272987at2759"/>
<dbReference type="GO" id="GO:0006891">
    <property type="term" value="P:intra-Golgi vesicle-mediated transport"/>
    <property type="evidence" value="ECO:0007669"/>
    <property type="project" value="UniProtKB-UniRule"/>
</dbReference>
<sequence length="799" mass="92410">MDFAYDADSFQEHETAGSYPSQSVSLNLSSLSTADFTKKLQSLSILDIGRKKKDDTDLKTNAKTLQRIRDSIDLVNSLQSNHDSIDDIYVNRTISSFDSKSYIANISQILETPLSNELSLKTSLKILQTRFEVDPSVDLRHKYNQITQIGPKGSLERKLLQGLVEEDLLQQNSTKLKKFQKVVKQIQTVHPDLEDLFKNYNNLLDSIDTSVEELKDLKSEISITMTEKRQIDTKKKILLAFKSSFTVSQYEEHLLKFANLDDPIVGKEFFAAINKVKEIQTNCDILLAMENENVGLKIMKNMNDLLLSADNRVQSYVHEKIQNVYMHLSDKSVNIHTFQKCLIYLYEHNKSNFDSIMSTMIENRRRTISNEFVSQLRGYTDEVNLNAKNVDNQKSRLFLSSYDTIKFFSDTLAYIHNLIVNEMENARSFLTFDFDTSSFVGVDKKELENMVSDIVNDVISGLNNPLKGAVESILRQEVKLSNLVSSYDLLELYSSMFLKLLQVRTLKGFSLLDTIHYLVEETQDRVFYVLNLRLKKLEAESLDATDSDDDSLNWIIDWNATIDELFEPYNTYKNLEDNDKHILGLNDDQWNDLVSLMINKPLDLIEKIKKNKESTKSKKDKLVLCINYADYFQSKISINKFLTDKCKDIQTVIDSYINELIELEFMGLLHSSGLFDIYNLINMIFKIDDEFFDVSFYQPILENKVFNLETFKIANSKLESFLAAYINQNELDGLMSPTIFNKVFFDSAVKFIEFYKKLSLIVHEYLRDSEGKEVDVFQWDAITIATLLGVDEYYQDRVM</sequence>
<feature type="domain" description="Conserved Oligomeric Golgi complex subunit 6 C-terminal" evidence="12">
    <location>
        <begin position="293"/>
        <end position="788"/>
    </location>
</feature>
<proteinExistence type="inferred from homology"/>
<evidence type="ECO:0000313" key="13">
    <source>
        <dbReference type="EMBL" id="TID25457.1"/>
    </source>
</evidence>
<dbReference type="InterPro" id="IPR010490">
    <property type="entry name" value="COG6"/>
</dbReference>
<evidence type="ECO:0000256" key="10">
    <source>
        <dbReference type="RuleBase" id="RU365075"/>
    </source>
</evidence>
<evidence type="ECO:0000256" key="3">
    <source>
        <dbReference type="ARBA" id="ARBA00020973"/>
    </source>
</evidence>
<dbReference type="PANTHER" id="PTHR21506:SF0">
    <property type="entry name" value="CONSERVED OLIGOMERIC GOLGI COMPLEX SUBUNIT 6"/>
    <property type="match status" value="1"/>
</dbReference>
<keyword evidence="5 10" id="KW-0653">Protein transport</keyword>
<dbReference type="Pfam" id="PF06419">
    <property type="entry name" value="COG6_N"/>
    <property type="match status" value="1"/>
</dbReference>
<dbReference type="SMART" id="SM01087">
    <property type="entry name" value="COG6"/>
    <property type="match status" value="1"/>
</dbReference>
<protein>
    <recommendedName>
        <fullName evidence="3 10">Conserved oligomeric Golgi complex subunit 6</fullName>
        <shortName evidence="10">COG complex subunit 6</shortName>
    </recommendedName>
    <alternativeName>
        <fullName evidence="8 10">Component of oligomeric Golgi complex 6</fullName>
    </alternativeName>
</protein>
<dbReference type="AlphaFoldDB" id="A0A4T0WZW4"/>
<dbReference type="Proteomes" id="UP000307173">
    <property type="component" value="Unassembled WGS sequence"/>
</dbReference>
<evidence type="ECO:0000256" key="8">
    <source>
        <dbReference type="ARBA" id="ARBA00031348"/>
    </source>
</evidence>
<evidence type="ECO:0000259" key="12">
    <source>
        <dbReference type="Pfam" id="PF20653"/>
    </source>
</evidence>
<evidence type="ECO:0000256" key="1">
    <source>
        <dbReference type="ARBA" id="ARBA00004395"/>
    </source>
</evidence>
<dbReference type="EMBL" id="SELW01000482">
    <property type="protein sequence ID" value="TID25457.1"/>
    <property type="molecule type" value="Genomic_DNA"/>
</dbReference>
<dbReference type="Pfam" id="PF20653">
    <property type="entry name" value="COG6_C"/>
    <property type="match status" value="1"/>
</dbReference>
<evidence type="ECO:0000256" key="4">
    <source>
        <dbReference type="ARBA" id="ARBA00022448"/>
    </source>
</evidence>
<dbReference type="InterPro" id="IPR048369">
    <property type="entry name" value="COG6_C"/>
</dbReference>
<comment type="similarity">
    <text evidence="2 10">Belongs to the COG6 family.</text>
</comment>
<evidence type="ECO:0000256" key="9">
    <source>
        <dbReference type="ARBA" id="ARBA00043873"/>
    </source>
</evidence>
<comment type="subcellular location">
    <subcellularLocation>
        <location evidence="1 10">Golgi apparatus membrane</location>
        <topology evidence="1 10">Peripheral membrane protein</topology>
    </subcellularLocation>
</comment>
<evidence type="ECO:0000313" key="14">
    <source>
        <dbReference type="Proteomes" id="UP000307173"/>
    </source>
</evidence>
<accession>A0A4T0WZW4</accession>
<gene>
    <name evidence="13" type="ORF">CANINC_002935</name>
</gene>
<evidence type="ECO:0000256" key="6">
    <source>
        <dbReference type="ARBA" id="ARBA00023034"/>
    </source>
</evidence>
<comment type="caution">
    <text evidence="13">The sequence shown here is derived from an EMBL/GenBank/DDBJ whole genome shotgun (WGS) entry which is preliminary data.</text>
</comment>
<dbReference type="GO" id="GO:0017119">
    <property type="term" value="C:Golgi transport complex"/>
    <property type="evidence" value="ECO:0007669"/>
    <property type="project" value="UniProtKB-UniRule"/>
</dbReference>